<dbReference type="PANTHER" id="PTHR37291:SF1">
    <property type="entry name" value="TYPE IV METHYL-DIRECTED RESTRICTION ENZYME ECOKMCRB SUBUNIT"/>
    <property type="match status" value="1"/>
</dbReference>
<name>A0A7X1ZFI5_9PROT</name>
<dbReference type="EMBL" id="WIVE01000049">
    <property type="protein sequence ID" value="MQX37618.1"/>
    <property type="molecule type" value="Genomic_DNA"/>
</dbReference>
<dbReference type="CDD" id="cd00009">
    <property type="entry name" value="AAA"/>
    <property type="match status" value="1"/>
</dbReference>
<dbReference type="Gene3D" id="3.40.50.300">
    <property type="entry name" value="P-loop containing nucleotide triphosphate hydrolases"/>
    <property type="match status" value="1"/>
</dbReference>
<dbReference type="Pfam" id="PF07728">
    <property type="entry name" value="AAA_5"/>
    <property type="match status" value="1"/>
</dbReference>
<proteinExistence type="predicted"/>
<dbReference type="SMART" id="SM00382">
    <property type="entry name" value="AAA"/>
    <property type="match status" value="1"/>
</dbReference>
<dbReference type="GO" id="GO:0005524">
    <property type="term" value="F:ATP binding"/>
    <property type="evidence" value="ECO:0007669"/>
    <property type="project" value="InterPro"/>
</dbReference>
<organism evidence="3 4">
    <name type="scientific">Roseospira navarrensis</name>
    <dbReference type="NCBI Taxonomy" id="140058"/>
    <lineage>
        <taxon>Bacteria</taxon>
        <taxon>Pseudomonadati</taxon>
        <taxon>Pseudomonadota</taxon>
        <taxon>Alphaproteobacteria</taxon>
        <taxon>Rhodospirillales</taxon>
        <taxon>Rhodospirillaceae</taxon>
        <taxon>Roseospira</taxon>
    </lineage>
</organism>
<evidence type="ECO:0000313" key="4">
    <source>
        <dbReference type="Proteomes" id="UP000434582"/>
    </source>
</evidence>
<dbReference type="InterPro" id="IPR027417">
    <property type="entry name" value="P-loop_NTPase"/>
</dbReference>
<dbReference type="InterPro" id="IPR052934">
    <property type="entry name" value="Methyl-DNA_Rec/Restrict_Enz"/>
</dbReference>
<dbReference type="Proteomes" id="UP000434582">
    <property type="component" value="Unassembled WGS sequence"/>
</dbReference>
<evidence type="ECO:0000313" key="3">
    <source>
        <dbReference type="EMBL" id="MQX37618.1"/>
    </source>
</evidence>
<keyword evidence="4" id="KW-1185">Reference proteome</keyword>
<dbReference type="OrthoDB" id="9781481at2"/>
<feature type="region of interest" description="Disordered" evidence="1">
    <location>
        <begin position="35"/>
        <end position="55"/>
    </location>
</feature>
<reference evidence="3 4" key="1">
    <citation type="submission" date="2019-10" db="EMBL/GenBank/DDBJ databases">
        <title>Draft whole-genome sequence of the purple nonsulfur photosynthetic bacterium Roseospira navarrensis DSM 15114.</title>
        <authorList>
            <person name="Kyndt J.A."/>
            <person name="Meyer T.E."/>
        </authorList>
    </citation>
    <scope>NUCLEOTIDE SEQUENCE [LARGE SCALE GENOMIC DNA]</scope>
    <source>
        <strain evidence="3 4">DSM 15114</strain>
    </source>
</reference>
<dbReference type="AlphaFoldDB" id="A0A7X1ZFI5"/>
<protein>
    <submittedName>
        <fullName evidence="3">AAA domain-containing protein</fullName>
    </submittedName>
</protein>
<feature type="domain" description="AAA+ ATPase" evidence="2">
    <location>
        <begin position="85"/>
        <end position="249"/>
    </location>
</feature>
<evidence type="ECO:0000256" key="1">
    <source>
        <dbReference type="SAM" id="MobiDB-lite"/>
    </source>
</evidence>
<evidence type="ECO:0000259" key="2">
    <source>
        <dbReference type="SMART" id="SM00382"/>
    </source>
</evidence>
<dbReference type="SUPFAM" id="SSF52540">
    <property type="entry name" value="P-loop containing nucleoside triphosphate hydrolases"/>
    <property type="match status" value="1"/>
</dbReference>
<comment type="caution">
    <text evidence="3">The sequence shown here is derived from an EMBL/GenBank/DDBJ whole genome shotgun (WGS) entry which is preliminary data.</text>
</comment>
<dbReference type="RefSeq" id="WP_153345284.1">
    <property type="nucleotide sequence ID" value="NZ_WIVE01000049.1"/>
</dbReference>
<sequence length="378" mass="41567">MAMPTAHNIPIYRGLDEKDRQRLTRDVSAAFARAAAEMPAAQKTEPEEEAVGPTSQDLVEIPEFSDLIGVDPAVYRQINAALKAGKQHLMFYGPPGTGKTTLAQLVAGTLHDVYTMITGSADWTSQDVIGGYQPVGEGRVSFVPGVLLQNFDRPLIVDELNRCDIDKVIGPLFTVLSEQKTTLPYRTDIADAESLAYVILPKPKPSAAAHEFAPKPGWRILATINSIDKAALYQMSFALTRRFGWIYVDAPRDLRGFLVEVMHKWEMVDADDEPAGPIPLERIWRAINGARVIGPAPILDMLKTVRAIDPDLNLLAAPEVDQASAYLDGFYMYVLPMLDGILRKQAIAVATEVRDALDLADKSEEARTLAERLMDLAV</sequence>
<gene>
    <name evidence="3" type="ORF">GHC57_13930</name>
</gene>
<accession>A0A7X1ZFI5</accession>
<dbReference type="GO" id="GO:0016887">
    <property type="term" value="F:ATP hydrolysis activity"/>
    <property type="evidence" value="ECO:0007669"/>
    <property type="project" value="InterPro"/>
</dbReference>
<dbReference type="PANTHER" id="PTHR37291">
    <property type="entry name" value="5-METHYLCYTOSINE-SPECIFIC RESTRICTION ENZYME B"/>
    <property type="match status" value="1"/>
</dbReference>
<dbReference type="InterPro" id="IPR011704">
    <property type="entry name" value="ATPase_dyneun-rel_AAA"/>
</dbReference>
<dbReference type="InterPro" id="IPR003593">
    <property type="entry name" value="AAA+_ATPase"/>
</dbReference>